<dbReference type="InterPro" id="IPR023210">
    <property type="entry name" value="NADP_OxRdtase_dom"/>
</dbReference>
<dbReference type="GO" id="GO:0016491">
    <property type="term" value="F:oxidoreductase activity"/>
    <property type="evidence" value="ECO:0007669"/>
    <property type="project" value="UniProtKB-KW"/>
</dbReference>
<dbReference type="SMART" id="SM00320">
    <property type="entry name" value="WD40"/>
    <property type="match status" value="5"/>
</dbReference>
<comment type="subcellular location">
    <subcellularLocation>
        <location evidence="1">Cytoplasm</location>
    </subcellularLocation>
</comment>
<evidence type="ECO:0000256" key="3">
    <source>
        <dbReference type="ARBA" id="ARBA00022490"/>
    </source>
</evidence>
<keyword evidence="5" id="KW-0677">Repeat</keyword>
<dbReference type="InterPro" id="IPR036812">
    <property type="entry name" value="NAD(P)_OxRdtase_dom_sf"/>
</dbReference>
<dbReference type="PRINTS" id="PR00069">
    <property type="entry name" value="ALDKETRDTASE"/>
</dbReference>
<comment type="similarity">
    <text evidence="2">Belongs to the aldo/keto reductase family.</text>
</comment>
<dbReference type="CDD" id="cd19071">
    <property type="entry name" value="AKR_AKR1-5-like"/>
    <property type="match status" value="1"/>
</dbReference>
<dbReference type="SUPFAM" id="SSF50978">
    <property type="entry name" value="WD40 repeat-like"/>
    <property type="match status" value="1"/>
</dbReference>
<keyword evidence="6" id="KW-0560">Oxidoreductase</keyword>
<dbReference type="GO" id="GO:0071013">
    <property type="term" value="C:catalytic step 2 spliceosome"/>
    <property type="evidence" value="ECO:0007669"/>
    <property type="project" value="TreeGrafter"/>
</dbReference>
<feature type="domain" description="NADP-dependent oxidoreductase" evidence="9">
    <location>
        <begin position="313"/>
        <end position="543"/>
    </location>
</feature>
<evidence type="ECO:0000256" key="1">
    <source>
        <dbReference type="ARBA" id="ARBA00004496"/>
    </source>
</evidence>
<accession>A0AAD7TM65</accession>
<protein>
    <recommendedName>
        <fullName evidence="9">NADP-dependent oxidoreductase domain-containing protein</fullName>
    </recommendedName>
</protein>
<dbReference type="InterPro" id="IPR019775">
    <property type="entry name" value="WD40_repeat_CS"/>
</dbReference>
<dbReference type="InterPro" id="IPR036322">
    <property type="entry name" value="WD40_repeat_dom_sf"/>
</dbReference>
<dbReference type="AlphaFoldDB" id="A0AAD7TM65"/>
<keyword evidence="4 8" id="KW-0853">WD repeat</keyword>
<feature type="repeat" description="WD" evidence="8">
    <location>
        <begin position="18"/>
        <end position="60"/>
    </location>
</feature>
<dbReference type="PROSITE" id="PS00062">
    <property type="entry name" value="ALDOKETO_REDUCTASE_2"/>
    <property type="match status" value="1"/>
</dbReference>
<dbReference type="PROSITE" id="PS50294">
    <property type="entry name" value="WD_REPEATS_REGION"/>
    <property type="match status" value="3"/>
</dbReference>
<name>A0AAD7TM65_9APHY</name>
<dbReference type="SUPFAM" id="SSF51430">
    <property type="entry name" value="NAD(P)-linked oxidoreductase"/>
    <property type="match status" value="1"/>
</dbReference>
<comment type="caution">
    <text evidence="10">The sequence shown here is derived from an EMBL/GenBank/DDBJ whole genome shotgun (WGS) entry which is preliminary data.</text>
</comment>
<reference evidence="10" key="1">
    <citation type="submission" date="2022-11" db="EMBL/GenBank/DDBJ databases">
        <title>Genome Sequence of Cubamyces cubensis.</title>
        <authorList>
            <person name="Buettner E."/>
        </authorList>
    </citation>
    <scope>NUCLEOTIDE SEQUENCE</scope>
    <source>
        <strain evidence="10">MPL-01</strain>
    </source>
</reference>
<dbReference type="Pfam" id="PF00248">
    <property type="entry name" value="Aldo_ket_red"/>
    <property type="match status" value="1"/>
</dbReference>
<dbReference type="EMBL" id="JAPEVG010000306">
    <property type="protein sequence ID" value="KAJ8469079.1"/>
    <property type="molecule type" value="Genomic_DNA"/>
</dbReference>
<dbReference type="InterPro" id="IPR001680">
    <property type="entry name" value="WD40_rpt"/>
</dbReference>
<feature type="repeat" description="WD" evidence="8">
    <location>
        <begin position="103"/>
        <end position="144"/>
    </location>
</feature>
<dbReference type="PRINTS" id="PR00320">
    <property type="entry name" value="GPROTEINBRPT"/>
</dbReference>
<dbReference type="Gene3D" id="3.20.20.100">
    <property type="entry name" value="NADP-dependent oxidoreductase domain"/>
    <property type="match status" value="1"/>
</dbReference>
<dbReference type="InterPro" id="IPR020472">
    <property type="entry name" value="WD40_PAC1"/>
</dbReference>
<evidence type="ECO:0000256" key="4">
    <source>
        <dbReference type="ARBA" id="ARBA00022574"/>
    </source>
</evidence>
<dbReference type="GO" id="GO:0000398">
    <property type="term" value="P:mRNA splicing, via spliceosome"/>
    <property type="evidence" value="ECO:0007669"/>
    <property type="project" value="TreeGrafter"/>
</dbReference>
<dbReference type="FunFam" id="3.20.20.100:FF:000015">
    <property type="entry name" value="Oxidoreductase, aldo/keto reductase family"/>
    <property type="match status" value="1"/>
</dbReference>
<evidence type="ECO:0000313" key="10">
    <source>
        <dbReference type="EMBL" id="KAJ8469079.1"/>
    </source>
</evidence>
<sequence>MAPSRGPISTPRKLHKTLANHKGPVHVARYAKGTAKYVLSGGQDRTVRLWNPDLGTEIKSYSAHGYEVLSITVAHDNSRFASSGGDRQVFLWDVMTGQTIRRIPGHMGKIFVVELNEDATVLASGSFDSTVRLWDLRSQNRQPIQVLEESRDAVQTIHVGRSYIMTGSVDGHVRTYDLRMGELRTDFIGHPVTAVVPAQDNQSYLATTIDAHVRLMDMSTGKMLNDFKGHASSSYRIRACFGHGEATVICGDEDGKVWAWDLVDSSHSLPPPSTSRPSYHLASMSNFTLTSTIKLSSGYELPVLGLGVYQNDDCKPACIAALKHGYKHIDSARMYRNEAQVGEAVRESGVPREEVFVTSKINNHEHGYEAALAAVDDSLKKFGFDYIDLMLIHSPLSDKERRLQTWKALIEAKKQGKVRTIGVSNYGPKHMEEIREAGLETPSVNQVELHPFCQQKEIVDYCNKHGIVVEAYTPLIRGGWNDTIVNLAKKYNKDPAQFLVRWSLQRGFVPLPKSANPARVVSNANVFDFEISAEDVAVVDALDRGKEGAVTWNPVDAP</sequence>
<proteinExistence type="inferred from homology"/>
<evidence type="ECO:0000256" key="2">
    <source>
        <dbReference type="ARBA" id="ARBA00007905"/>
    </source>
</evidence>
<dbReference type="PROSITE" id="PS50082">
    <property type="entry name" value="WD_REPEATS_2"/>
    <property type="match status" value="3"/>
</dbReference>
<dbReference type="PROSITE" id="PS00678">
    <property type="entry name" value="WD_REPEATS_1"/>
    <property type="match status" value="1"/>
</dbReference>
<gene>
    <name evidence="10" type="ORF">ONZ51_g9224</name>
</gene>
<organism evidence="10 11">
    <name type="scientific">Trametes cubensis</name>
    <dbReference type="NCBI Taxonomy" id="1111947"/>
    <lineage>
        <taxon>Eukaryota</taxon>
        <taxon>Fungi</taxon>
        <taxon>Dikarya</taxon>
        <taxon>Basidiomycota</taxon>
        <taxon>Agaricomycotina</taxon>
        <taxon>Agaricomycetes</taxon>
        <taxon>Polyporales</taxon>
        <taxon>Polyporaceae</taxon>
        <taxon>Trametes</taxon>
    </lineage>
</organism>
<dbReference type="Gene3D" id="2.130.10.10">
    <property type="entry name" value="YVTN repeat-like/Quinoprotein amine dehydrogenase"/>
    <property type="match status" value="1"/>
</dbReference>
<evidence type="ECO:0000256" key="8">
    <source>
        <dbReference type="PROSITE-ProRule" id="PRU00221"/>
    </source>
</evidence>
<dbReference type="Proteomes" id="UP001215151">
    <property type="component" value="Unassembled WGS sequence"/>
</dbReference>
<keyword evidence="3" id="KW-0963">Cytoplasm</keyword>
<feature type="repeat" description="WD" evidence="8">
    <location>
        <begin position="61"/>
        <end position="102"/>
    </location>
</feature>
<dbReference type="InterPro" id="IPR051980">
    <property type="entry name" value="WD_repeat_MORG1"/>
</dbReference>
<dbReference type="PANTHER" id="PTHR22842">
    <property type="entry name" value="WD40 REPEAT PROTEIN"/>
    <property type="match status" value="1"/>
</dbReference>
<dbReference type="GO" id="GO:0005737">
    <property type="term" value="C:cytoplasm"/>
    <property type="evidence" value="ECO:0007669"/>
    <property type="project" value="UniProtKB-SubCell"/>
</dbReference>
<dbReference type="InterPro" id="IPR018170">
    <property type="entry name" value="Aldo/ket_reductase_CS"/>
</dbReference>
<dbReference type="InterPro" id="IPR015943">
    <property type="entry name" value="WD40/YVTN_repeat-like_dom_sf"/>
</dbReference>
<keyword evidence="11" id="KW-1185">Reference proteome</keyword>
<evidence type="ECO:0000256" key="5">
    <source>
        <dbReference type="ARBA" id="ARBA00022737"/>
    </source>
</evidence>
<dbReference type="PANTHER" id="PTHR22842:SF3">
    <property type="entry name" value="WD REPEAT DOMAIN-CONTAINING PROTEIN 83"/>
    <property type="match status" value="1"/>
</dbReference>
<evidence type="ECO:0000313" key="11">
    <source>
        <dbReference type="Proteomes" id="UP001215151"/>
    </source>
</evidence>
<comment type="similarity">
    <text evidence="7">Belongs to the WD repeat MORG1 family.</text>
</comment>
<dbReference type="Pfam" id="PF00400">
    <property type="entry name" value="WD40"/>
    <property type="match status" value="3"/>
</dbReference>
<evidence type="ECO:0000256" key="7">
    <source>
        <dbReference type="ARBA" id="ARBA00038145"/>
    </source>
</evidence>
<dbReference type="InterPro" id="IPR020471">
    <property type="entry name" value="AKR"/>
</dbReference>
<evidence type="ECO:0000259" key="9">
    <source>
        <dbReference type="Pfam" id="PF00248"/>
    </source>
</evidence>
<evidence type="ECO:0000256" key="6">
    <source>
        <dbReference type="ARBA" id="ARBA00023002"/>
    </source>
</evidence>
<dbReference type="CDD" id="cd00200">
    <property type="entry name" value="WD40"/>
    <property type="match status" value="1"/>
</dbReference>